<dbReference type="KEGG" id="mmes:MMSR116_28090"/>
<dbReference type="Gene3D" id="3.30.450.20">
    <property type="entry name" value="PAS domain"/>
    <property type="match status" value="1"/>
</dbReference>
<feature type="transmembrane region" description="Helical" evidence="2">
    <location>
        <begin position="37"/>
        <end position="57"/>
    </location>
</feature>
<reference evidence="6 7" key="1">
    <citation type="journal article" date="2012" name="Genet. Mol. Biol.">
        <title>Analysis of 16S rRNA and mxaF genes revealing insights into Methylobacterium niche-specific plant association.</title>
        <authorList>
            <person name="Dourado M.N."/>
            <person name="Andreote F.D."/>
            <person name="Dini-Andreote F."/>
            <person name="Conti R."/>
            <person name="Araujo J.M."/>
            <person name="Araujo W.L."/>
        </authorList>
    </citation>
    <scope>NUCLEOTIDE SEQUENCE [LARGE SCALE GENOMIC DNA]</scope>
    <source>
        <strain evidence="6 7">SR1.6/6</strain>
    </source>
</reference>
<feature type="transmembrane region" description="Helical" evidence="2">
    <location>
        <begin position="95"/>
        <end position="116"/>
    </location>
</feature>
<dbReference type="SUPFAM" id="SSF55073">
    <property type="entry name" value="Nucleotide cyclase"/>
    <property type="match status" value="1"/>
</dbReference>
<dbReference type="SUPFAM" id="SSF141868">
    <property type="entry name" value="EAL domain-like"/>
    <property type="match status" value="1"/>
</dbReference>
<dbReference type="InterPro" id="IPR035919">
    <property type="entry name" value="EAL_sf"/>
</dbReference>
<dbReference type="OrthoDB" id="9814202at2"/>
<dbReference type="InterPro" id="IPR001610">
    <property type="entry name" value="PAC"/>
</dbReference>
<keyword evidence="2" id="KW-1133">Transmembrane helix</keyword>
<name>A0A6B9FTZ9_9HYPH</name>
<dbReference type="Pfam" id="PF00563">
    <property type="entry name" value="EAL"/>
    <property type="match status" value="1"/>
</dbReference>
<evidence type="ECO:0000313" key="7">
    <source>
        <dbReference type="Proteomes" id="UP000012488"/>
    </source>
</evidence>
<dbReference type="PROSITE" id="PS50883">
    <property type="entry name" value="EAL"/>
    <property type="match status" value="1"/>
</dbReference>
<gene>
    <name evidence="6" type="ORF">MMSR116_28090</name>
</gene>
<dbReference type="Pfam" id="PF00990">
    <property type="entry name" value="GGDEF"/>
    <property type="match status" value="1"/>
</dbReference>
<keyword evidence="2" id="KW-0472">Membrane</keyword>
<dbReference type="InterPro" id="IPR043128">
    <property type="entry name" value="Rev_trsase/Diguanyl_cyclase"/>
</dbReference>
<evidence type="ECO:0000256" key="1">
    <source>
        <dbReference type="SAM" id="MobiDB-lite"/>
    </source>
</evidence>
<dbReference type="PANTHER" id="PTHR44757">
    <property type="entry name" value="DIGUANYLATE CYCLASE DGCP"/>
    <property type="match status" value="1"/>
</dbReference>
<dbReference type="PROSITE" id="PS50887">
    <property type="entry name" value="GGDEF"/>
    <property type="match status" value="1"/>
</dbReference>
<dbReference type="Pfam" id="PF08448">
    <property type="entry name" value="PAS_4"/>
    <property type="match status" value="1"/>
</dbReference>
<dbReference type="PROSITE" id="PS50113">
    <property type="entry name" value="PAC"/>
    <property type="match status" value="1"/>
</dbReference>
<feature type="transmembrane region" description="Helical" evidence="2">
    <location>
        <begin position="153"/>
        <end position="170"/>
    </location>
</feature>
<dbReference type="PANTHER" id="PTHR44757:SF2">
    <property type="entry name" value="BIOFILM ARCHITECTURE MAINTENANCE PROTEIN MBAA"/>
    <property type="match status" value="1"/>
</dbReference>
<dbReference type="NCBIfam" id="TIGR00254">
    <property type="entry name" value="GGDEF"/>
    <property type="match status" value="1"/>
</dbReference>
<dbReference type="InterPro" id="IPR000700">
    <property type="entry name" value="PAS-assoc_C"/>
</dbReference>
<dbReference type="InterPro" id="IPR029787">
    <property type="entry name" value="Nucleotide_cyclase"/>
</dbReference>
<dbReference type="AlphaFoldDB" id="A0A6B9FTZ9"/>
<feature type="transmembrane region" description="Helical" evidence="2">
    <location>
        <begin position="63"/>
        <end position="83"/>
    </location>
</feature>
<keyword evidence="2" id="KW-0812">Transmembrane</keyword>
<dbReference type="Gene3D" id="3.20.20.450">
    <property type="entry name" value="EAL domain"/>
    <property type="match status" value="1"/>
</dbReference>
<evidence type="ECO:0000259" key="3">
    <source>
        <dbReference type="PROSITE" id="PS50113"/>
    </source>
</evidence>
<feature type="domain" description="PAC" evidence="3">
    <location>
        <begin position="294"/>
        <end position="348"/>
    </location>
</feature>
<feature type="domain" description="EAL" evidence="4">
    <location>
        <begin position="520"/>
        <end position="769"/>
    </location>
</feature>
<dbReference type="CDD" id="cd01949">
    <property type="entry name" value="GGDEF"/>
    <property type="match status" value="1"/>
</dbReference>
<dbReference type="Proteomes" id="UP000012488">
    <property type="component" value="Chromosome"/>
</dbReference>
<feature type="transmembrane region" description="Helical" evidence="2">
    <location>
        <begin position="176"/>
        <end position="195"/>
    </location>
</feature>
<proteinExistence type="predicted"/>
<dbReference type="InterPro" id="IPR052155">
    <property type="entry name" value="Biofilm_reg_signaling"/>
</dbReference>
<organism evidence="6 7">
    <name type="scientific">Methylobacterium mesophilicum SR1.6/6</name>
    <dbReference type="NCBI Taxonomy" id="908290"/>
    <lineage>
        <taxon>Bacteria</taxon>
        <taxon>Pseudomonadati</taxon>
        <taxon>Pseudomonadota</taxon>
        <taxon>Alphaproteobacteria</taxon>
        <taxon>Hyphomicrobiales</taxon>
        <taxon>Methylobacteriaceae</taxon>
        <taxon>Methylobacterium</taxon>
    </lineage>
</organism>
<dbReference type="InterPro" id="IPR000160">
    <property type="entry name" value="GGDEF_dom"/>
</dbReference>
<dbReference type="SMART" id="SM00086">
    <property type="entry name" value="PAC"/>
    <property type="match status" value="1"/>
</dbReference>
<evidence type="ECO:0000259" key="5">
    <source>
        <dbReference type="PROSITE" id="PS50887"/>
    </source>
</evidence>
<dbReference type="RefSeq" id="WP_010684140.1">
    <property type="nucleotide sequence ID" value="NZ_CP043538.1"/>
</dbReference>
<dbReference type="SMART" id="SM00052">
    <property type="entry name" value="EAL"/>
    <property type="match status" value="1"/>
</dbReference>
<feature type="domain" description="GGDEF" evidence="5">
    <location>
        <begin position="380"/>
        <end position="511"/>
    </location>
</feature>
<dbReference type="EMBL" id="CP043538">
    <property type="protein sequence ID" value="QGY05329.1"/>
    <property type="molecule type" value="Genomic_DNA"/>
</dbReference>
<dbReference type="InterPro" id="IPR013656">
    <property type="entry name" value="PAS_4"/>
</dbReference>
<dbReference type="SUPFAM" id="SSF55785">
    <property type="entry name" value="PYP-like sensor domain (PAS domain)"/>
    <property type="match status" value="1"/>
</dbReference>
<accession>A0A6B9FTZ9</accession>
<feature type="region of interest" description="Disordered" evidence="1">
    <location>
        <begin position="773"/>
        <end position="802"/>
    </location>
</feature>
<sequence>MSEIILPADTDELTMSDQDTRLREATRAAMLAETLQLGRYTAFTQAAVVLVLTAIFWEVASHQYLAGLSASVTALCTLAMVALRRYHGRLGEDAIARESFVVLHGLALGRGLAWASMPAVLLPSLDNAYRIVVGAVCAALISHAYVAGPIFSLAVLAVAPVVIGLFVGLAGCEGPVGQYVGILLAIYAAFVFVSARRICCHSYQRIRDRVIVRAQSETIGFLLRDFAEGTSDWLWETDTVGRLRQARAAVAALLGIEAAWLRHRTLSALLREFADPDGDGADAAAVAAAVEARAPFRDRTIRLRTADGIRWLTLNGKPVFDAQGAFAGYRGVGSDATESREAQARIAFLAGHDSLTGLPNRGGFQEMLAALCREVRTSERRSALFYLDLDGFKAVNDSRGHLVGDRLLKEVAVRLLAIGGPHGGYRLGGDEFAVVVRDVERAEAEALASRIVAELRRPFQIDEAQLEIGVSVGIAYVPDDAIEPASLLMRADLALYAAKADGKGCWRTFDPSLEERVVRQRQLDLDMRAALAADEMELHYQPLVDMRSGRVTGFEALLRWNKPGYGWVSPGEIIPIAETTGFIVEIGRWALRRACTDARDWPDLRVAVNISSIHVRMPSFHEEVAAVLRETGLAPGRLEIEITESVLLDHGPEVLENLKRLRATGVRIALDDFGTGYSSLSYLTEFPFDKVKVDRSFVRDLQGRPEKVAVVEAIARMARALSMNVTVEGVETRQQLDVLREKRCDIAQGFLYSPARPASELATLIARIEGVPLPPPAREDAPRGRPVVRASDAAAEGKPPSNARPVLSLVRAF</sequence>
<evidence type="ECO:0000259" key="4">
    <source>
        <dbReference type="PROSITE" id="PS50883"/>
    </source>
</evidence>
<dbReference type="InterPro" id="IPR035965">
    <property type="entry name" value="PAS-like_dom_sf"/>
</dbReference>
<dbReference type="InterPro" id="IPR001633">
    <property type="entry name" value="EAL_dom"/>
</dbReference>
<evidence type="ECO:0000256" key="2">
    <source>
        <dbReference type="SAM" id="Phobius"/>
    </source>
</evidence>
<dbReference type="Gene3D" id="3.30.70.270">
    <property type="match status" value="1"/>
</dbReference>
<protein>
    <submittedName>
        <fullName evidence="6">EAL domain-containing protein</fullName>
    </submittedName>
</protein>
<dbReference type="SMART" id="SM00267">
    <property type="entry name" value="GGDEF"/>
    <property type="match status" value="1"/>
</dbReference>
<dbReference type="CDD" id="cd01948">
    <property type="entry name" value="EAL"/>
    <property type="match status" value="1"/>
</dbReference>
<reference evidence="6 7" key="2">
    <citation type="journal article" date="2013" name="Genome Announc.">
        <title>Draft Genome Sequence of Methylobacterium mesophilicum Strain SR1.6/6, Isolated from Citrus sinensis.</title>
        <authorList>
            <person name="Marinho Almeida D."/>
            <person name="Dini-Andreote F."/>
            <person name="Camargo Neves A.A."/>
            <person name="Juca Ramos R.T."/>
            <person name="Andreote F.D."/>
            <person name="Carneiro A.R."/>
            <person name="Oliveira de Souza Lima A."/>
            <person name="Caracciolo Gomes de Sa P.H."/>
            <person name="Ribeiro Barbosa M.S."/>
            <person name="Araujo W.L."/>
            <person name="Silva A."/>
        </authorList>
    </citation>
    <scope>NUCLEOTIDE SEQUENCE [LARGE SCALE GENOMIC DNA]</scope>
    <source>
        <strain evidence="6 7">SR1.6/6</strain>
    </source>
</reference>
<evidence type="ECO:0000313" key="6">
    <source>
        <dbReference type="EMBL" id="QGY05329.1"/>
    </source>
</evidence>